<comment type="caution">
    <text evidence="2">The sequence shown here is derived from an EMBL/GenBank/DDBJ whole genome shotgun (WGS) entry which is preliminary data.</text>
</comment>
<name>A0A9Q1GEX4_SYNKA</name>
<evidence type="ECO:0000313" key="2">
    <source>
        <dbReference type="EMBL" id="KAJ8382254.1"/>
    </source>
</evidence>
<dbReference type="AlphaFoldDB" id="A0A9Q1GEX4"/>
<feature type="region of interest" description="Disordered" evidence="1">
    <location>
        <begin position="71"/>
        <end position="94"/>
    </location>
</feature>
<dbReference type="OrthoDB" id="8964046at2759"/>
<gene>
    <name evidence="2" type="ORF">SKAU_G00030320</name>
</gene>
<protein>
    <submittedName>
        <fullName evidence="2">Uncharacterized protein</fullName>
    </submittedName>
</protein>
<evidence type="ECO:0000313" key="3">
    <source>
        <dbReference type="Proteomes" id="UP001152622"/>
    </source>
</evidence>
<organism evidence="2 3">
    <name type="scientific">Synaphobranchus kaupii</name>
    <name type="common">Kaup's arrowtooth eel</name>
    <dbReference type="NCBI Taxonomy" id="118154"/>
    <lineage>
        <taxon>Eukaryota</taxon>
        <taxon>Metazoa</taxon>
        <taxon>Chordata</taxon>
        <taxon>Craniata</taxon>
        <taxon>Vertebrata</taxon>
        <taxon>Euteleostomi</taxon>
        <taxon>Actinopterygii</taxon>
        <taxon>Neopterygii</taxon>
        <taxon>Teleostei</taxon>
        <taxon>Anguilliformes</taxon>
        <taxon>Synaphobranchidae</taxon>
        <taxon>Synaphobranchus</taxon>
    </lineage>
</organism>
<dbReference type="Proteomes" id="UP001152622">
    <property type="component" value="Chromosome 1"/>
</dbReference>
<evidence type="ECO:0000256" key="1">
    <source>
        <dbReference type="SAM" id="MobiDB-lite"/>
    </source>
</evidence>
<sequence length="170" mass="18358">MEFDIERFADGPTLEQLDSCSKADLMLIADYFDIDVVRSGTKPAIKAKKVTRVAPAAVLADEFTLTHTSSSVGKAPLRHNNVTPRRESPNSSVGHGLLSLHLTRSADNPPDRSIPLCPFPGLHAGIVTALCIYQPRIWLTAARRVGSRLCSEAAELRNPPGESVGNCGRD</sequence>
<accession>A0A9Q1GEX4</accession>
<keyword evidence="3" id="KW-1185">Reference proteome</keyword>
<dbReference type="EMBL" id="JAINUF010000001">
    <property type="protein sequence ID" value="KAJ8382254.1"/>
    <property type="molecule type" value="Genomic_DNA"/>
</dbReference>
<proteinExistence type="predicted"/>
<reference evidence="2" key="1">
    <citation type="journal article" date="2023" name="Science">
        <title>Genome structures resolve the early diversification of teleost fishes.</title>
        <authorList>
            <person name="Parey E."/>
            <person name="Louis A."/>
            <person name="Montfort J."/>
            <person name="Bouchez O."/>
            <person name="Roques C."/>
            <person name="Iampietro C."/>
            <person name="Lluch J."/>
            <person name="Castinel A."/>
            <person name="Donnadieu C."/>
            <person name="Desvignes T."/>
            <person name="Floi Bucao C."/>
            <person name="Jouanno E."/>
            <person name="Wen M."/>
            <person name="Mejri S."/>
            <person name="Dirks R."/>
            <person name="Jansen H."/>
            <person name="Henkel C."/>
            <person name="Chen W.J."/>
            <person name="Zahm M."/>
            <person name="Cabau C."/>
            <person name="Klopp C."/>
            <person name="Thompson A.W."/>
            <person name="Robinson-Rechavi M."/>
            <person name="Braasch I."/>
            <person name="Lecointre G."/>
            <person name="Bobe J."/>
            <person name="Postlethwait J.H."/>
            <person name="Berthelot C."/>
            <person name="Roest Crollius H."/>
            <person name="Guiguen Y."/>
        </authorList>
    </citation>
    <scope>NUCLEOTIDE SEQUENCE</scope>
    <source>
        <strain evidence="2">WJC10195</strain>
    </source>
</reference>